<dbReference type="Pfam" id="PF01590">
    <property type="entry name" value="GAF"/>
    <property type="match status" value="1"/>
</dbReference>
<evidence type="ECO:0000259" key="1">
    <source>
        <dbReference type="PROSITE" id="PS50883"/>
    </source>
</evidence>
<dbReference type="PANTHER" id="PTHR33121">
    <property type="entry name" value="CYCLIC DI-GMP PHOSPHODIESTERASE PDEF"/>
    <property type="match status" value="1"/>
</dbReference>
<dbReference type="PROSITE" id="PS50883">
    <property type="entry name" value="EAL"/>
    <property type="match status" value="1"/>
</dbReference>
<dbReference type="Proteomes" id="UP000555552">
    <property type="component" value="Unassembled WGS sequence"/>
</dbReference>
<dbReference type="InterPro" id="IPR029016">
    <property type="entry name" value="GAF-like_dom_sf"/>
</dbReference>
<dbReference type="RefSeq" id="WP_171203807.1">
    <property type="nucleotide sequence ID" value="NZ_BAAANP010000037.1"/>
</dbReference>
<protein>
    <submittedName>
        <fullName evidence="2">EAL domain-containing protein</fullName>
    </submittedName>
</protein>
<proteinExistence type="predicted"/>
<keyword evidence="3" id="KW-1185">Reference proteome</keyword>
<dbReference type="SMART" id="SM00052">
    <property type="entry name" value="EAL"/>
    <property type="match status" value="1"/>
</dbReference>
<dbReference type="PANTHER" id="PTHR33121:SF76">
    <property type="entry name" value="SIGNALING PROTEIN"/>
    <property type="match status" value="1"/>
</dbReference>
<feature type="domain" description="EAL" evidence="1">
    <location>
        <begin position="339"/>
        <end position="580"/>
    </location>
</feature>
<dbReference type="AlphaFoldDB" id="A0A849BUE6"/>
<name>A0A849BUE6_9ACTN</name>
<dbReference type="SMART" id="SM00065">
    <property type="entry name" value="GAF"/>
    <property type="match status" value="2"/>
</dbReference>
<dbReference type="GO" id="GO:0071111">
    <property type="term" value="F:cyclic-guanylate-specific phosphodiesterase activity"/>
    <property type="evidence" value="ECO:0007669"/>
    <property type="project" value="InterPro"/>
</dbReference>
<comment type="caution">
    <text evidence="2">The sequence shown here is derived from an EMBL/GenBank/DDBJ whole genome shotgun (WGS) entry which is preliminary data.</text>
</comment>
<dbReference type="Pfam" id="PF13185">
    <property type="entry name" value="GAF_2"/>
    <property type="match status" value="1"/>
</dbReference>
<gene>
    <name evidence="2" type="ORF">HLB09_13230</name>
</gene>
<dbReference type="EMBL" id="JABEMA010000245">
    <property type="protein sequence ID" value="NNH24034.1"/>
    <property type="molecule type" value="Genomic_DNA"/>
</dbReference>
<dbReference type="SUPFAM" id="SSF141868">
    <property type="entry name" value="EAL domain-like"/>
    <property type="match status" value="1"/>
</dbReference>
<evidence type="ECO:0000313" key="2">
    <source>
        <dbReference type="EMBL" id="NNH24034.1"/>
    </source>
</evidence>
<accession>A0A849BUE6</accession>
<dbReference type="InterPro" id="IPR001633">
    <property type="entry name" value="EAL_dom"/>
</dbReference>
<dbReference type="Pfam" id="PF00563">
    <property type="entry name" value="EAL"/>
    <property type="match status" value="1"/>
</dbReference>
<sequence>MDERADRVQLVLDAFTAMAGEDDEEGALERAVDVARLATRSLLGAAVLVGPSGVTHLVHAGMTTSQVARLPGPPQGHGVLGAVLAGELVRTADLRTHPSAGAVPEGHAPMRAFLGVPVQVEEGAEVLGAFYLAKPPGHPPHTGADEALVTALARQCAQVVVRLRDARRVRELAARLEAAERVRAAALAQMTTDVDPVEAVDRLLEVAREQLRMPFAALVRVDEDAQVVERSSGEAPVPALRRDVALGGPSPCRRVLAEGRGVVADLVGAPSGREALAAPAGLAAYAGAPVLVRGRAHGTLCTASDRQVALTRSDASVLEVLAELAGRQLARLEDDAAVRTRREEALAPLLAPGGLRVVVQPVVDLVADRVVGVEALARFPGRGQGPDRVFAAAADVGLGTALELAAVDAATALLDRLPAHLHLAVNAGPALVTDPGLLERLAGLPPGRVVVEVTEHEDLADHPGLPAALAALRAAGARVALDDVGAGYAGLRSVADLSPDVIKVDASLVRGLPESPARRSLVRALVALAADLGADLVAEGVETPAELAELRRLGVRLAQGFLLGRPAPLEELRLSRPRRAAPRPGPSAPR</sequence>
<dbReference type="InterPro" id="IPR050706">
    <property type="entry name" value="Cyclic-di-GMP_PDE-like"/>
</dbReference>
<evidence type="ECO:0000313" key="3">
    <source>
        <dbReference type="Proteomes" id="UP000555552"/>
    </source>
</evidence>
<dbReference type="Gene3D" id="3.20.20.450">
    <property type="entry name" value="EAL domain"/>
    <property type="match status" value="1"/>
</dbReference>
<dbReference type="InterPro" id="IPR035919">
    <property type="entry name" value="EAL_sf"/>
</dbReference>
<dbReference type="SUPFAM" id="SSF55781">
    <property type="entry name" value="GAF domain-like"/>
    <property type="match status" value="2"/>
</dbReference>
<organism evidence="2 3">
    <name type="scientific">Pseudokineococcus marinus</name>
    <dbReference type="NCBI Taxonomy" id="351215"/>
    <lineage>
        <taxon>Bacteria</taxon>
        <taxon>Bacillati</taxon>
        <taxon>Actinomycetota</taxon>
        <taxon>Actinomycetes</taxon>
        <taxon>Kineosporiales</taxon>
        <taxon>Kineosporiaceae</taxon>
        <taxon>Pseudokineococcus</taxon>
    </lineage>
</organism>
<dbReference type="CDD" id="cd01948">
    <property type="entry name" value="EAL"/>
    <property type="match status" value="1"/>
</dbReference>
<reference evidence="2 3" key="1">
    <citation type="submission" date="2020-05" db="EMBL/GenBank/DDBJ databases">
        <title>MicrobeNet Type strains.</title>
        <authorList>
            <person name="Nicholson A.C."/>
        </authorList>
    </citation>
    <scope>NUCLEOTIDE SEQUENCE [LARGE SCALE GENOMIC DNA]</scope>
    <source>
        <strain evidence="2 3">JCM 14547</strain>
    </source>
</reference>
<dbReference type="Gene3D" id="3.30.450.40">
    <property type="match status" value="2"/>
</dbReference>
<dbReference type="InterPro" id="IPR003018">
    <property type="entry name" value="GAF"/>
</dbReference>